<dbReference type="SMART" id="SM00325">
    <property type="entry name" value="RhoGEF"/>
    <property type="match status" value="1"/>
</dbReference>
<keyword evidence="4" id="KW-1185">Reference proteome</keyword>
<name>A0AA88GXG7_NAELO</name>
<dbReference type="SUPFAM" id="SSF48065">
    <property type="entry name" value="DBL homology domain (DH-domain)"/>
    <property type="match status" value="1"/>
</dbReference>
<feature type="coiled-coil region" evidence="1">
    <location>
        <begin position="425"/>
        <end position="515"/>
    </location>
</feature>
<dbReference type="PANTHER" id="PTHR12673:SF159">
    <property type="entry name" value="LD03170P"/>
    <property type="match status" value="1"/>
</dbReference>
<dbReference type="RefSeq" id="XP_044551718.1">
    <property type="nucleotide sequence ID" value="XM_044689048.1"/>
</dbReference>
<dbReference type="Proteomes" id="UP000816034">
    <property type="component" value="Unassembled WGS sequence"/>
</dbReference>
<dbReference type="EMBL" id="PYSW02000012">
    <property type="protein sequence ID" value="KAG2387726.1"/>
    <property type="molecule type" value="Genomic_DNA"/>
</dbReference>
<proteinExistence type="predicted"/>
<dbReference type="GO" id="GO:0005737">
    <property type="term" value="C:cytoplasm"/>
    <property type="evidence" value="ECO:0007669"/>
    <property type="project" value="TreeGrafter"/>
</dbReference>
<dbReference type="Gene3D" id="1.20.900.10">
    <property type="entry name" value="Dbl homology (DH) domain"/>
    <property type="match status" value="1"/>
</dbReference>
<dbReference type="InterPro" id="IPR001331">
    <property type="entry name" value="GDS_CDC24_CS"/>
</dbReference>
<dbReference type="InterPro" id="IPR035899">
    <property type="entry name" value="DBL_dom_sf"/>
</dbReference>
<feature type="domain" description="DH" evidence="2">
    <location>
        <begin position="44"/>
        <end position="234"/>
    </location>
</feature>
<reference evidence="3 4" key="1">
    <citation type="journal article" date="2018" name="BMC Genomics">
        <title>The genome of Naegleria lovaniensis, the basis for a comparative approach to unravel pathogenicity factors of the human pathogenic amoeba N. fowleri.</title>
        <authorList>
            <person name="Liechti N."/>
            <person name="Schurch N."/>
            <person name="Bruggmann R."/>
            <person name="Wittwer M."/>
        </authorList>
    </citation>
    <scope>NUCLEOTIDE SEQUENCE [LARGE SCALE GENOMIC DNA]</scope>
    <source>
        <strain evidence="3 4">ATCC 30569</strain>
    </source>
</reference>
<dbReference type="AlphaFoldDB" id="A0AA88GXG7"/>
<gene>
    <name evidence="3" type="ORF">C9374_001320</name>
</gene>
<dbReference type="PROSITE" id="PS50010">
    <property type="entry name" value="DH_2"/>
    <property type="match status" value="1"/>
</dbReference>
<comment type="caution">
    <text evidence="3">The sequence shown here is derived from an EMBL/GenBank/DDBJ whole genome shotgun (WGS) entry which is preliminary data.</text>
</comment>
<organism evidence="3 4">
    <name type="scientific">Naegleria lovaniensis</name>
    <name type="common">Amoeba</name>
    <dbReference type="NCBI Taxonomy" id="51637"/>
    <lineage>
        <taxon>Eukaryota</taxon>
        <taxon>Discoba</taxon>
        <taxon>Heterolobosea</taxon>
        <taxon>Tetramitia</taxon>
        <taxon>Eutetramitia</taxon>
        <taxon>Vahlkampfiidae</taxon>
        <taxon>Naegleria</taxon>
    </lineage>
</organism>
<dbReference type="PANTHER" id="PTHR12673">
    <property type="entry name" value="FACIOGENITAL DYSPLASIA PROTEIN"/>
    <property type="match status" value="1"/>
</dbReference>
<dbReference type="PROSITE" id="PS00741">
    <property type="entry name" value="DH_1"/>
    <property type="match status" value="1"/>
</dbReference>
<dbReference type="Pfam" id="PF00621">
    <property type="entry name" value="RhoGEF"/>
    <property type="match status" value="1"/>
</dbReference>
<evidence type="ECO:0000313" key="4">
    <source>
        <dbReference type="Proteomes" id="UP000816034"/>
    </source>
</evidence>
<dbReference type="InterPro" id="IPR051092">
    <property type="entry name" value="FYVE_RhoGEF_PH"/>
</dbReference>
<accession>A0AA88GXG7</accession>
<evidence type="ECO:0000313" key="3">
    <source>
        <dbReference type="EMBL" id="KAG2387726.1"/>
    </source>
</evidence>
<evidence type="ECO:0000259" key="2">
    <source>
        <dbReference type="PROSITE" id="PS50010"/>
    </source>
</evidence>
<dbReference type="GeneID" id="68093776"/>
<evidence type="ECO:0000256" key="1">
    <source>
        <dbReference type="SAM" id="Coils"/>
    </source>
</evidence>
<dbReference type="CDD" id="cd00160">
    <property type="entry name" value="RhoGEF"/>
    <property type="match status" value="1"/>
</dbReference>
<dbReference type="InterPro" id="IPR000219">
    <property type="entry name" value="DH_dom"/>
</dbReference>
<dbReference type="GO" id="GO:0035556">
    <property type="term" value="P:intracellular signal transduction"/>
    <property type="evidence" value="ECO:0007669"/>
    <property type="project" value="InterPro"/>
</dbReference>
<protein>
    <recommendedName>
        <fullName evidence="2">DH domain-containing protein</fullName>
    </recommendedName>
</protein>
<dbReference type="GO" id="GO:0005085">
    <property type="term" value="F:guanyl-nucleotide exchange factor activity"/>
    <property type="evidence" value="ECO:0007669"/>
    <property type="project" value="InterPro"/>
</dbReference>
<sequence>MPSIPSQVQRDYVKILSEKLRSYRRLQAMRNYLQKHESLKNARIRKQKLLEIVSTERDYVQNIHICVDEFLKPMKSNPKKYGVTEDELDILFLNINQILQCNQVLLQKLNDQVSDHQQGKTSCVKFGIVFKEMAVWFKLYTDYINNHELATTTHDNLMEKKKKFAAFMEKQQNNPKCKNLPLAAYLIQPVQRIPRYRLLLADVIKLTPEDHVDYEDLQKGYQAILDIADWVNERKRENENQNSLAKLQLKITDVEQKQVFLPHRKLISKTDTLKVTLAYKEHDTEFDKYLTINRPSTAYLFPDMLILSLGEAQGENTSQLVSPQQFSKILARDNLVMVFFVFIKILKVEYMQPTEEQQESDNSVPNTIQIAFQLKGRELFLELNLESCDHHFSKKILAYMHSSRKNIGNKTGMDWEQFYDVASNFQSLMREIPELKEQMKKKREKATKIQNEVQTMINEIARKEEEVRRLQQEIEHLKTQKIYSLNELNDAEREAQVISADYREASEEKNQVQETVFSIIGQDLFAYTEMFGTTNRQKTEDINIVLE</sequence>
<keyword evidence="1" id="KW-0175">Coiled coil</keyword>